<protein>
    <submittedName>
        <fullName evidence="2">Uncharacterized protein</fullName>
    </submittedName>
</protein>
<proteinExistence type="predicted"/>
<keyword evidence="1" id="KW-0732">Signal</keyword>
<feature type="signal peptide" evidence="1">
    <location>
        <begin position="1"/>
        <end position="20"/>
    </location>
</feature>
<dbReference type="Proteomes" id="UP000799440">
    <property type="component" value="Unassembled WGS sequence"/>
</dbReference>
<keyword evidence="3" id="KW-1185">Reference proteome</keyword>
<dbReference type="OrthoDB" id="3920693at2759"/>
<evidence type="ECO:0000313" key="2">
    <source>
        <dbReference type="EMBL" id="KAF2749633.1"/>
    </source>
</evidence>
<reference evidence="2" key="1">
    <citation type="journal article" date="2020" name="Stud. Mycol.">
        <title>101 Dothideomycetes genomes: a test case for predicting lifestyles and emergence of pathogens.</title>
        <authorList>
            <person name="Haridas S."/>
            <person name="Albert R."/>
            <person name="Binder M."/>
            <person name="Bloem J."/>
            <person name="Labutti K."/>
            <person name="Salamov A."/>
            <person name="Andreopoulos B."/>
            <person name="Baker S."/>
            <person name="Barry K."/>
            <person name="Bills G."/>
            <person name="Bluhm B."/>
            <person name="Cannon C."/>
            <person name="Castanera R."/>
            <person name="Culley D."/>
            <person name="Daum C."/>
            <person name="Ezra D."/>
            <person name="Gonzalez J."/>
            <person name="Henrissat B."/>
            <person name="Kuo A."/>
            <person name="Liang C."/>
            <person name="Lipzen A."/>
            <person name="Lutzoni F."/>
            <person name="Magnuson J."/>
            <person name="Mondo S."/>
            <person name="Nolan M."/>
            <person name="Ohm R."/>
            <person name="Pangilinan J."/>
            <person name="Park H.-J."/>
            <person name="Ramirez L."/>
            <person name="Alfaro M."/>
            <person name="Sun H."/>
            <person name="Tritt A."/>
            <person name="Yoshinaga Y."/>
            <person name="Zwiers L.-H."/>
            <person name="Turgeon B."/>
            <person name="Goodwin S."/>
            <person name="Spatafora J."/>
            <person name="Crous P."/>
            <person name="Grigoriev I."/>
        </authorList>
    </citation>
    <scope>NUCLEOTIDE SEQUENCE</scope>
    <source>
        <strain evidence="2">CBS 119925</strain>
    </source>
</reference>
<feature type="chain" id="PRO_5025575903" evidence="1">
    <location>
        <begin position="21"/>
        <end position="78"/>
    </location>
</feature>
<evidence type="ECO:0000313" key="3">
    <source>
        <dbReference type="Proteomes" id="UP000799440"/>
    </source>
</evidence>
<gene>
    <name evidence="2" type="ORF">M011DRAFT_474989</name>
</gene>
<dbReference type="EMBL" id="MU006565">
    <property type="protein sequence ID" value="KAF2749633.1"/>
    <property type="molecule type" value="Genomic_DNA"/>
</dbReference>
<sequence length="78" mass="8454">MKFTAVIAAAIMAATAYGAAVPEPVAAPVAAPEAHCWWRGMPCSKARRGLEAREALHIVERDAEANPEAWSRKYECTK</sequence>
<dbReference type="AlphaFoldDB" id="A0A6A6VHN3"/>
<evidence type="ECO:0000256" key="1">
    <source>
        <dbReference type="SAM" id="SignalP"/>
    </source>
</evidence>
<organism evidence="2 3">
    <name type="scientific">Sporormia fimetaria CBS 119925</name>
    <dbReference type="NCBI Taxonomy" id="1340428"/>
    <lineage>
        <taxon>Eukaryota</taxon>
        <taxon>Fungi</taxon>
        <taxon>Dikarya</taxon>
        <taxon>Ascomycota</taxon>
        <taxon>Pezizomycotina</taxon>
        <taxon>Dothideomycetes</taxon>
        <taxon>Pleosporomycetidae</taxon>
        <taxon>Pleosporales</taxon>
        <taxon>Sporormiaceae</taxon>
        <taxon>Sporormia</taxon>
    </lineage>
</organism>
<accession>A0A6A6VHN3</accession>
<name>A0A6A6VHN3_9PLEO</name>